<dbReference type="EMBL" id="JYDJ01000134">
    <property type="protein sequence ID" value="KRX42811.1"/>
    <property type="molecule type" value="Genomic_DNA"/>
</dbReference>
<name>A0A0V0TUZ1_9BILA</name>
<proteinExistence type="predicted"/>
<accession>A0A0V0TUZ1</accession>
<comment type="caution">
    <text evidence="1">The sequence shown here is derived from an EMBL/GenBank/DDBJ whole genome shotgun (WGS) entry which is preliminary data.</text>
</comment>
<organism evidence="1 2">
    <name type="scientific">Trichinella murrelli</name>
    <dbReference type="NCBI Taxonomy" id="144512"/>
    <lineage>
        <taxon>Eukaryota</taxon>
        <taxon>Metazoa</taxon>
        <taxon>Ecdysozoa</taxon>
        <taxon>Nematoda</taxon>
        <taxon>Enoplea</taxon>
        <taxon>Dorylaimia</taxon>
        <taxon>Trichinellida</taxon>
        <taxon>Trichinellidae</taxon>
        <taxon>Trichinella</taxon>
    </lineage>
</organism>
<gene>
    <name evidence="1" type="ORF">T05_1675</name>
</gene>
<evidence type="ECO:0000313" key="1">
    <source>
        <dbReference type="EMBL" id="KRX42811.1"/>
    </source>
</evidence>
<sequence length="66" mass="7618">MKIRGGESANQKERETPLSILVRRRLVTNAPIARWRMCRSLPEGAARYTLLRQSGRLDQVSLLKLR</sequence>
<evidence type="ECO:0000313" key="2">
    <source>
        <dbReference type="Proteomes" id="UP000055048"/>
    </source>
</evidence>
<dbReference type="Proteomes" id="UP000055048">
    <property type="component" value="Unassembled WGS sequence"/>
</dbReference>
<dbReference type="AlphaFoldDB" id="A0A0V0TUZ1"/>
<keyword evidence="2" id="KW-1185">Reference proteome</keyword>
<protein>
    <submittedName>
        <fullName evidence="1">Uncharacterized protein</fullName>
    </submittedName>
</protein>
<reference evidence="1 2" key="1">
    <citation type="submission" date="2015-01" db="EMBL/GenBank/DDBJ databases">
        <title>Evolution of Trichinella species and genotypes.</title>
        <authorList>
            <person name="Korhonen P.K."/>
            <person name="Edoardo P."/>
            <person name="Giuseppe L.R."/>
            <person name="Gasser R.B."/>
        </authorList>
    </citation>
    <scope>NUCLEOTIDE SEQUENCE [LARGE SCALE GENOMIC DNA]</scope>
    <source>
        <strain evidence="1">ISS417</strain>
    </source>
</reference>